<keyword evidence="2" id="KW-0175">Coiled coil</keyword>
<evidence type="ECO:0000259" key="4">
    <source>
        <dbReference type="PROSITE" id="PS50103"/>
    </source>
</evidence>
<keyword evidence="1" id="KW-0479">Metal-binding</keyword>
<evidence type="ECO:0000256" key="3">
    <source>
        <dbReference type="SAM" id="MobiDB-lite"/>
    </source>
</evidence>
<comment type="caution">
    <text evidence="5">The sequence shown here is derived from an EMBL/GenBank/DDBJ whole genome shotgun (WGS) entry which is preliminary data.</text>
</comment>
<sequence>MLGRKMYKTKLCMLYQRGRCPRQNCSFAIMGVLFKIFNTSSIGKRDYRSSDLRDRLDRRPSPTRRYSPGRDGRSYHAFRRKPFSHDRGSSLSRSPIRRSERRPKKKQSIDGESDISGSHKLSDADEATRKENNVSTFDGKAIYEEQLREAKSDIEKLDDHKAHLEIFLEKKFDEVHILSSKIEDLEMQLNKEQEDCKRTNLKIEKFFKAYGRYIKAQEELKRSEAHFQKFGDQLGVDISKVGVNEEDSSINILSDGEPNGDIQESIPNEMLNSGPPLKKRAPFNTASTDELKSGNVSKKSRHSSTLSKPDKFARSDGPSFSADDATKDPETVIFNHEKELPLSLVDIFKRKRGKMSSKFGSLSKNRSLDGERVLPSMSMAANDVDELIEDIEIDEKSDGMIAAASNENASVDKKIAPSYMPPIPPPVKQNAYKQFQYEDDDEDVDVERVDSEMVDIDLNGDVDIEQ</sequence>
<dbReference type="PANTHER" id="PTHR38160:SF1">
    <property type="entry name" value="ZINC FINGER CCCH DOMAIN-CONTAINING PROTEIN 40"/>
    <property type="match status" value="1"/>
</dbReference>
<dbReference type="Proteomes" id="UP001412067">
    <property type="component" value="Unassembled WGS sequence"/>
</dbReference>
<dbReference type="PANTHER" id="PTHR38160">
    <property type="entry name" value="ZINC FINGER CCCH DOMAIN-CONTAINING PROTEIN 40"/>
    <property type="match status" value="1"/>
</dbReference>
<feature type="compositionally biased region" description="Basic residues" evidence="3">
    <location>
        <begin position="95"/>
        <end position="106"/>
    </location>
</feature>
<feature type="zinc finger region" description="C3H1-type" evidence="1">
    <location>
        <begin position="6"/>
        <end position="28"/>
    </location>
</feature>
<name>A0ABR2N323_9ASPA</name>
<proteinExistence type="predicted"/>
<keyword evidence="6" id="KW-1185">Reference proteome</keyword>
<evidence type="ECO:0000313" key="6">
    <source>
        <dbReference type="Proteomes" id="UP001412067"/>
    </source>
</evidence>
<gene>
    <name evidence="5" type="ORF">KSP40_PGU020907</name>
</gene>
<accession>A0ABR2N323</accession>
<feature type="domain" description="C3H1-type" evidence="4">
    <location>
        <begin position="6"/>
        <end position="28"/>
    </location>
</feature>
<organism evidence="5 6">
    <name type="scientific">Platanthera guangdongensis</name>
    <dbReference type="NCBI Taxonomy" id="2320717"/>
    <lineage>
        <taxon>Eukaryota</taxon>
        <taxon>Viridiplantae</taxon>
        <taxon>Streptophyta</taxon>
        <taxon>Embryophyta</taxon>
        <taxon>Tracheophyta</taxon>
        <taxon>Spermatophyta</taxon>
        <taxon>Magnoliopsida</taxon>
        <taxon>Liliopsida</taxon>
        <taxon>Asparagales</taxon>
        <taxon>Orchidaceae</taxon>
        <taxon>Orchidoideae</taxon>
        <taxon>Orchideae</taxon>
        <taxon>Orchidinae</taxon>
        <taxon>Platanthera</taxon>
    </lineage>
</organism>
<dbReference type="EMBL" id="JBBWWR010000001">
    <property type="protein sequence ID" value="KAK8970771.1"/>
    <property type="molecule type" value="Genomic_DNA"/>
</dbReference>
<evidence type="ECO:0000256" key="2">
    <source>
        <dbReference type="SAM" id="Coils"/>
    </source>
</evidence>
<dbReference type="PROSITE" id="PS50103">
    <property type="entry name" value="ZF_C3H1"/>
    <property type="match status" value="1"/>
</dbReference>
<evidence type="ECO:0000256" key="1">
    <source>
        <dbReference type="PROSITE-ProRule" id="PRU00723"/>
    </source>
</evidence>
<keyword evidence="1" id="KW-0863">Zinc-finger</keyword>
<dbReference type="InterPro" id="IPR000571">
    <property type="entry name" value="Znf_CCCH"/>
</dbReference>
<reference evidence="5 6" key="1">
    <citation type="journal article" date="2022" name="Nat. Plants">
        <title>Genomes of leafy and leafless Platanthera orchids illuminate the evolution of mycoheterotrophy.</title>
        <authorList>
            <person name="Li M.H."/>
            <person name="Liu K.W."/>
            <person name="Li Z."/>
            <person name="Lu H.C."/>
            <person name="Ye Q.L."/>
            <person name="Zhang D."/>
            <person name="Wang J.Y."/>
            <person name="Li Y.F."/>
            <person name="Zhong Z.M."/>
            <person name="Liu X."/>
            <person name="Yu X."/>
            <person name="Liu D.K."/>
            <person name="Tu X.D."/>
            <person name="Liu B."/>
            <person name="Hao Y."/>
            <person name="Liao X.Y."/>
            <person name="Jiang Y.T."/>
            <person name="Sun W.H."/>
            <person name="Chen J."/>
            <person name="Chen Y.Q."/>
            <person name="Ai Y."/>
            <person name="Zhai J.W."/>
            <person name="Wu S.S."/>
            <person name="Zhou Z."/>
            <person name="Hsiao Y.Y."/>
            <person name="Wu W.L."/>
            <person name="Chen Y.Y."/>
            <person name="Lin Y.F."/>
            <person name="Hsu J.L."/>
            <person name="Li C.Y."/>
            <person name="Wang Z.W."/>
            <person name="Zhao X."/>
            <person name="Zhong W.Y."/>
            <person name="Ma X.K."/>
            <person name="Ma L."/>
            <person name="Huang J."/>
            <person name="Chen G.Z."/>
            <person name="Huang M.Z."/>
            <person name="Huang L."/>
            <person name="Peng D.H."/>
            <person name="Luo Y.B."/>
            <person name="Zou S.Q."/>
            <person name="Chen S.P."/>
            <person name="Lan S."/>
            <person name="Tsai W.C."/>
            <person name="Van de Peer Y."/>
            <person name="Liu Z.J."/>
        </authorList>
    </citation>
    <scope>NUCLEOTIDE SEQUENCE [LARGE SCALE GENOMIC DNA]</scope>
    <source>
        <strain evidence="5">Lor288</strain>
    </source>
</reference>
<feature type="compositionally biased region" description="Basic and acidic residues" evidence="3">
    <location>
        <begin position="47"/>
        <end position="60"/>
    </location>
</feature>
<keyword evidence="1" id="KW-0862">Zinc</keyword>
<evidence type="ECO:0000313" key="5">
    <source>
        <dbReference type="EMBL" id="KAK8970771.1"/>
    </source>
</evidence>
<feature type="coiled-coil region" evidence="2">
    <location>
        <begin position="140"/>
        <end position="202"/>
    </location>
</feature>
<dbReference type="InterPro" id="IPR045868">
    <property type="entry name" value="Znf_C3H13/40"/>
</dbReference>
<feature type="region of interest" description="Disordered" evidence="3">
    <location>
        <begin position="47"/>
        <end position="132"/>
    </location>
</feature>
<feature type="compositionally biased region" description="Basic and acidic residues" evidence="3">
    <location>
        <begin position="120"/>
        <end position="132"/>
    </location>
</feature>
<protein>
    <submittedName>
        <fullName evidence="5">Zinc finger CCCH domain-containing protein 13</fullName>
    </submittedName>
</protein>
<feature type="region of interest" description="Disordered" evidence="3">
    <location>
        <begin position="249"/>
        <end position="327"/>
    </location>
</feature>